<evidence type="ECO:0000256" key="3">
    <source>
        <dbReference type="ARBA" id="ARBA00022106"/>
    </source>
</evidence>
<evidence type="ECO:0000256" key="9">
    <source>
        <dbReference type="ARBA" id="ARBA00023251"/>
    </source>
</evidence>
<dbReference type="PATRIC" id="fig|1434115.4.peg.1743"/>
<proteinExistence type="inferred from homology"/>
<evidence type="ECO:0000256" key="10">
    <source>
        <dbReference type="SAM" id="Phobius"/>
    </source>
</evidence>
<feature type="transmembrane region" description="Helical" evidence="10">
    <location>
        <begin position="318"/>
        <end position="337"/>
    </location>
</feature>
<accession>A0A0E3LS91</accession>
<name>A0A0E3LS91_METMZ</name>
<dbReference type="GeneID" id="24864558"/>
<evidence type="ECO:0000256" key="5">
    <source>
        <dbReference type="ARBA" id="ARBA00022475"/>
    </source>
</evidence>
<dbReference type="GO" id="GO:0042910">
    <property type="term" value="F:xenobiotic transmembrane transporter activity"/>
    <property type="evidence" value="ECO:0007669"/>
    <property type="project" value="InterPro"/>
</dbReference>
<comment type="similarity">
    <text evidence="2">Belongs to the multi antimicrobial extrusion (MATE) (TC 2.A.66.1) family. MepA subfamily.</text>
</comment>
<keyword evidence="5" id="KW-1003">Cell membrane</keyword>
<reference evidence="11 12" key="1">
    <citation type="submission" date="2014-07" db="EMBL/GenBank/DDBJ databases">
        <title>Methanogenic archaea and the global carbon cycle.</title>
        <authorList>
            <person name="Henriksen J.R."/>
            <person name="Luke J."/>
            <person name="Reinhart S."/>
            <person name="Benedict M.N."/>
            <person name="Youngblut N.D."/>
            <person name="Metcalf M.E."/>
            <person name="Whitaker R.J."/>
            <person name="Metcalf W.W."/>
        </authorList>
    </citation>
    <scope>NUCLEOTIDE SEQUENCE [LARGE SCALE GENOMIC DNA]</scope>
    <source>
        <strain evidence="11 12">SarPi</strain>
    </source>
</reference>
<dbReference type="InterPro" id="IPR051327">
    <property type="entry name" value="MATE_MepA_subfamily"/>
</dbReference>
<dbReference type="GO" id="GO:0005886">
    <property type="term" value="C:plasma membrane"/>
    <property type="evidence" value="ECO:0007669"/>
    <property type="project" value="UniProtKB-SubCell"/>
</dbReference>
<dbReference type="InterPro" id="IPR002528">
    <property type="entry name" value="MATE_fam"/>
</dbReference>
<gene>
    <name evidence="11" type="ORF">MSMAP_1376</name>
</gene>
<dbReference type="PANTHER" id="PTHR43823">
    <property type="entry name" value="SPORULATION PROTEIN YKVU"/>
    <property type="match status" value="1"/>
</dbReference>
<dbReference type="GO" id="GO:0015297">
    <property type="term" value="F:antiporter activity"/>
    <property type="evidence" value="ECO:0007669"/>
    <property type="project" value="InterPro"/>
</dbReference>
<dbReference type="InterPro" id="IPR045070">
    <property type="entry name" value="MATE_MepA-like"/>
</dbReference>
<comment type="subcellular location">
    <subcellularLocation>
        <location evidence="1">Cell membrane</location>
        <topology evidence="1">Multi-pass membrane protein</topology>
    </subcellularLocation>
</comment>
<sequence length="497" mass="53820">MISNEEMKSGNILNLFCKFALPAVVGVLIAGIQGIIDGFFIGNAIGSHGLAGITLAYPPYLAIIAAGIIIGIGSSSLIALRLGEGKTGEALEIMNNAFPLCLIAGAVFTAGGLIFCRTSISLLGTNGPALSLASEYLHIIFAGSVFMILAIALDPLVRNNGKPRLCMKIMVAGVLANIILDYLLVMHMEMGMSGAATATVLSFVLPAVLLTHHLLSSQAKLRLRIKSMRVKTATALKILKAGVPSFVMQMSFALVLFAQNYMLLRYGSELAVSAYGVIGYIFSIFYMLFEGIALGVQPIIGFNYGAGNYGRVLKTLKLTILSCTLIGALGFTLIYLFPESLVQIFSQRDSELLDATLQGMDIFMFSLLVEGTVLLTAVYYQSINRVRAALFIHLGKIFIFLFPLLFILPHFFDLNGVWAASPATEYLMAAVVMVMLSKEFDFLRNSRKVEIKQPVTLKITSEVTSKHETSASRNTAKTGNEECTGFIPFKHTEREAS</sequence>
<feature type="transmembrane region" description="Helical" evidence="10">
    <location>
        <begin position="56"/>
        <end position="80"/>
    </location>
</feature>
<dbReference type="PIRSF" id="PIRSF006603">
    <property type="entry name" value="DinF"/>
    <property type="match status" value="1"/>
</dbReference>
<dbReference type="NCBIfam" id="TIGR00797">
    <property type="entry name" value="matE"/>
    <property type="match status" value="1"/>
</dbReference>
<feature type="transmembrane region" description="Helical" evidence="10">
    <location>
        <begin position="194"/>
        <end position="215"/>
    </location>
</feature>
<evidence type="ECO:0000313" key="12">
    <source>
        <dbReference type="Proteomes" id="UP000033116"/>
    </source>
</evidence>
<evidence type="ECO:0000256" key="4">
    <source>
        <dbReference type="ARBA" id="ARBA00022448"/>
    </source>
</evidence>
<feature type="transmembrane region" description="Helical" evidence="10">
    <location>
        <begin position="357"/>
        <end position="378"/>
    </location>
</feature>
<dbReference type="Pfam" id="PF01554">
    <property type="entry name" value="MatE"/>
    <property type="match status" value="2"/>
</dbReference>
<dbReference type="PANTHER" id="PTHR43823:SF3">
    <property type="entry name" value="MULTIDRUG EXPORT PROTEIN MEPA"/>
    <property type="match status" value="1"/>
</dbReference>
<evidence type="ECO:0000256" key="8">
    <source>
        <dbReference type="ARBA" id="ARBA00023136"/>
    </source>
</evidence>
<feature type="transmembrane region" description="Helical" evidence="10">
    <location>
        <begin position="100"/>
        <end position="124"/>
    </location>
</feature>
<evidence type="ECO:0000256" key="7">
    <source>
        <dbReference type="ARBA" id="ARBA00022989"/>
    </source>
</evidence>
<organism evidence="11 12">
    <name type="scientific">Methanosarcina mazei SarPi</name>
    <dbReference type="NCBI Taxonomy" id="1434115"/>
    <lineage>
        <taxon>Archaea</taxon>
        <taxon>Methanobacteriati</taxon>
        <taxon>Methanobacteriota</taxon>
        <taxon>Stenosarchaea group</taxon>
        <taxon>Methanomicrobia</taxon>
        <taxon>Methanosarcinales</taxon>
        <taxon>Methanosarcinaceae</taxon>
        <taxon>Methanosarcina</taxon>
    </lineage>
</organism>
<evidence type="ECO:0000256" key="6">
    <source>
        <dbReference type="ARBA" id="ARBA00022692"/>
    </source>
</evidence>
<keyword evidence="8 10" id="KW-0472">Membrane</keyword>
<feature type="transmembrane region" description="Helical" evidence="10">
    <location>
        <begin position="418"/>
        <end position="437"/>
    </location>
</feature>
<feature type="transmembrane region" description="Helical" evidence="10">
    <location>
        <begin position="136"/>
        <end position="157"/>
    </location>
</feature>
<keyword evidence="6 10" id="KW-0812">Transmembrane</keyword>
<feature type="transmembrane region" description="Helical" evidence="10">
    <location>
        <begin position="12"/>
        <end position="36"/>
    </location>
</feature>
<keyword evidence="4" id="KW-0813">Transport</keyword>
<evidence type="ECO:0000256" key="1">
    <source>
        <dbReference type="ARBA" id="ARBA00004651"/>
    </source>
</evidence>
<feature type="transmembrane region" description="Helical" evidence="10">
    <location>
        <begin position="390"/>
        <end position="412"/>
    </location>
</feature>
<keyword evidence="9" id="KW-0046">Antibiotic resistance</keyword>
<dbReference type="GO" id="GO:0046677">
    <property type="term" value="P:response to antibiotic"/>
    <property type="evidence" value="ECO:0007669"/>
    <property type="project" value="UniProtKB-KW"/>
</dbReference>
<dbReference type="InterPro" id="IPR048279">
    <property type="entry name" value="MdtK-like"/>
</dbReference>
<feature type="transmembrane region" description="Helical" evidence="10">
    <location>
        <begin position="236"/>
        <end position="258"/>
    </location>
</feature>
<feature type="transmembrane region" description="Helical" evidence="10">
    <location>
        <begin position="169"/>
        <end position="188"/>
    </location>
</feature>
<dbReference type="Proteomes" id="UP000033116">
    <property type="component" value="Chromosome"/>
</dbReference>
<dbReference type="RefSeq" id="WP_048043174.1">
    <property type="nucleotide sequence ID" value="NZ_CP009511.1"/>
</dbReference>
<evidence type="ECO:0000313" key="11">
    <source>
        <dbReference type="EMBL" id="AKB61361.1"/>
    </source>
</evidence>
<dbReference type="AlphaFoldDB" id="A0A0E3LS91"/>
<keyword evidence="7 10" id="KW-1133">Transmembrane helix</keyword>
<evidence type="ECO:0000256" key="2">
    <source>
        <dbReference type="ARBA" id="ARBA00008417"/>
    </source>
</evidence>
<dbReference type="EMBL" id="CP009511">
    <property type="protein sequence ID" value="AKB61361.1"/>
    <property type="molecule type" value="Genomic_DNA"/>
</dbReference>
<dbReference type="CDD" id="cd13143">
    <property type="entry name" value="MATE_MepA_like"/>
    <property type="match status" value="1"/>
</dbReference>
<feature type="transmembrane region" description="Helical" evidence="10">
    <location>
        <begin position="270"/>
        <end position="289"/>
    </location>
</feature>
<protein>
    <recommendedName>
        <fullName evidence="3">Multidrug export protein MepA</fullName>
    </recommendedName>
</protein>
<dbReference type="HOGENOM" id="CLU_012893_0_2_2"/>